<sequence length="416" mass="47428">MPIFNKLSPIFDFSCVFVIQGLAPETLYEYQVGWFFAEAELEGVQALAGDLQWPAPEPDFTLSFTTGPAAKSAPRRYIVGSCRYVLRLFGGNFFDDRGDKAFRSVLEQIAGGQSVDALLMIGDQIYADDLKGLAPDQTLDQFLERYRAVFAQEYIRKLMARVPTYMILDDHEIEDNWPVDATSSDRTSKYIWAMHAYQIYQCSHSPLFPSHGERIEGTLSHFWYSFRDGCADWFVMDARTERVLEAGARRMVNDRQMSALLKWLDDGSGNVKFIVTSVPVFPDMKSDKNDKWDAFPEQRQQILDFIHSKRIRKVVFVSGDVHCSFTSELRLVGDDDFLVHQIVSSSFFWPLPHMRQSSFGFGEVLKGKGNQRYVGALTSEMHSKDNFARIEVDQTSVVVSFYERKGDALGSTTLVF</sequence>
<evidence type="ECO:0000313" key="3">
    <source>
        <dbReference type="EMBL" id="GJN56177.1"/>
    </source>
</evidence>
<dbReference type="PANTHER" id="PTHR43606">
    <property type="entry name" value="PHOSPHATASE, PUTATIVE (AFU_ORTHOLOGUE AFUA_6G08710)-RELATED"/>
    <property type="match status" value="1"/>
</dbReference>
<feature type="domain" description="PhoD-like phosphatase metallophosphatase" evidence="1">
    <location>
        <begin position="105"/>
        <end position="331"/>
    </location>
</feature>
<gene>
    <name evidence="2" type="ORF">TUM18999_21780</name>
    <name evidence="3" type="ORF">TUM20286_59290</name>
</gene>
<dbReference type="EMBL" id="AP023189">
    <property type="protein sequence ID" value="BCG23987.1"/>
    <property type="molecule type" value="Genomic_DNA"/>
</dbReference>
<dbReference type="Gene3D" id="3.60.21.70">
    <property type="entry name" value="PhoD-like phosphatase"/>
    <property type="match status" value="1"/>
</dbReference>
<organism evidence="2 4">
    <name type="scientific">Pseudomonas tohonis</name>
    <dbReference type="NCBI Taxonomy" id="2725477"/>
    <lineage>
        <taxon>Bacteria</taxon>
        <taxon>Pseudomonadati</taxon>
        <taxon>Pseudomonadota</taxon>
        <taxon>Gammaproteobacteria</taxon>
        <taxon>Pseudomonadales</taxon>
        <taxon>Pseudomonadaceae</taxon>
        <taxon>Pseudomonas</taxon>
    </lineage>
</organism>
<evidence type="ECO:0000313" key="5">
    <source>
        <dbReference type="Proteomes" id="UP001054892"/>
    </source>
</evidence>
<dbReference type="InterPro" id="IPR038607">
    <property type="entry name" value="PhoD-like_sf"/>
</dbReference>
<dbReference type="CDD" id="cd07389">
    <property type="entry name" value="MPP_PhoD"/>
    <property type="match status" value="1"/>
</dbReference>
<dbReference type="PANTHER" id="PTHR43606:SF2">
    <property type="entry name" value="ALKALINE PHOSPHATASE FAMILY PROTEIN (AFU_ORTHOLOGUE AFUA_5G03860)"/>
    <property type="match status" value="1"/>
</dbReference>
<dbReference type="AlphaFoldDB" id="A0A6J4E2L8"/>
<dbReference type="SUPFAM" id="SSF56300">
    <property type="entry name" value="Metallo-dependent phosphatases"/>
    <property type="match status" value="1"/>
</dbReference>
<dbReference type="InterPro" id="IPR018946">
    <property type="entry name" value="PhoD-like_MPP"/>
</dbReference>
<dbReference type="InterPro" id="IPR052900">
    <property type="entry name" value="Phospholipid_Metab_Enz"/>
</dbReference>
<dbReference type="InterPro" id="IPR029052">
    <property type="entry name" value="Metallo-depent_PP-like"/>
</dbReference>
<proteinExistence type="predicted"/>
<keyword evidence="5" id="KW-1185">Reference proteome</keyword>
<dbReference type="Proteomes" id="UP001054892">
    <property type="component" value="Unassembled WGS sequence"/>
</dbReference>
<dbReference type="Pfam" id="PF09423">
    <property type="entry name" value="PhoD"/>
    <property type="match status" value="1"/>
</dbReference>
<evidence type="ECO:0000313" key="4">
    <source>
        <dbReference type="Proteomes" id="UP000509383"/>
    </source>
</evidence>
<protein>
    <recommendedName>
        <fullName evidence="1">PhoD-like phosphatase metallophosphatase domain-containing protein</fullName>
    </recommendedName>
</protein>
<accession>A0A6J4E2L8</accession>
<dbReference type="KEGG" id="ptw:TUM18999_21780"/>
<name>A0A6J4E2L8_9PSED</name>
<dbReference type="EMBL" id="BQKM01000027">
    <property type="protein sequence ID" value="GJN56177.1"/>
    <property type="molecule type" value="Genomic_DNA"/>
</dbReference>
<dbReference type="Proteomes" id="UP000509383">
    <property type="component" value="Chromosome"/>
</dbReference>
<evidence type="ECO:0000313" key="2">
    <source>
        <dbReference type="EMBL" id="BCG23987.1"/>
    </source>
</evidence>
<reference evidence="2 4" key="1">
    <citation type="submission" date="2020-05" db="EMBL/GenBank/DDBJ databases">
        <title>Characterization of novel class B3 metallo-beta-lactamase from novel Pseudomonas species.</title>
        <authorList>
            <person name="Yamada K."/>
            <person name="Aoki K."/>
            <person name="Ishii Y."/>
        </authorList>
    </citation>
    <scope>NUCLEOTIDE SEQUENCE [LARGE SCALE GENOMIC DNA]</scope>
    <source>
        <strain evidence="2 4">TUM18999</strain>
        <strain evidence="3 5">TUM20286</strain>
    </source>
</reference>
<evidence type="ECO:0000259" key="1">
    <source>
        <dbReference type="Pfam" id="PF09423"/>
    </source>
</evidence>